<dbReference type="Proteomes" id="UP001642409">
    <property type="component" value="Unassembled WGS sequence"/>
</dbReference>
<gene>
    <name evidence="1" type="ORF">HINF_LOCUS16444</name>
    <name evidence="2" type="ORF">HINF_LOCUS58321</name>
</gene>
<protein>
    <submittedName>
        <fullName evidence="2">Hypothetical_protein</fullName>
    </submittedName>
</protein>
<evidence type="ECO:0000313" key="1">
    <source>
        <dbReference type="EMBL" id="CAI9928799.1"/>
    </source>
</evidence>
<keyword evidence="3" id="KW-1185">Reference proteome</keyword>
<organism evidence="1">
    <name type="scientific">Hexamita inflata</name>
    <dbReference type="NCBI Taxonomy" id="28002"/>
    <lineage>
        <taxon>Eukaryota</taxon>
        <taxon>Metamonada</taxon>
        <taxon>Diplomonadida</taxon>
        <taxon>Hexamitidae</taxon>
        <taxon>Hexamitinae</taxon>
        <taxon>Hexamita</taxon>
    </lineage>
</organism>
<evidence type="ECO:0000313" key="2">
    <source>
        <dbReference type="EMBL" id="CAL6077436.1"/>
    </source>
</evidence>
<name>A0AA86NZ95_9EUKA</name>
<sequence>MSEFVLRASQYFNSPSTIQLLLTEIMCLSDSDYSTFFTFIHHQTSIPIHILNQQLIDLAQKHLQHNLTHNTFDHFEKYLVRSLQFLTHQKCKTQKQIISLVEELNENAIWASVGSQINAQFKEVKQFYCKKYSRQGSSYGLNLKDKGYIEQLNAKYFDQQPSAIANYYLKQHDNGKYINKKQLIMYIIHLRRKQ</sequence>
<dbReference type="EMBL" id="CATOUU010000418">
    <property type="protein sequence ID" value="CAI9928799.1"/>
    <property type="molecule type" value="Genomic_DNA"/>
</dbReference>
<reference evidence="1" key="1">
    <citation type="submission" date="2023-06" db="EMBL/GenBank/DDBJ databases">
        <authorList>
            <person name="Kurt Z."/>
        </authorList>
    </citation>
    <scope>NUCLEOTIDE SEQUENCE</scope>
</reference>
<comment type="caution">
    <text evidence="1">The sequence shown here is derived from an EMBL/GenBank/DDBJ whole genome shotgun (WGS) entry which is preliminary data.</text>
</comment>
<dbReference type="EMBL" id="CAXDID020000327">
    <property type="protein sequence ID" value="CAL6077436.1"/>
    <property type="molecule type" value="Genomic_DNA"/>
</dbReference>
<dbReference type="AlphaFoldDB" id="A0AA86NZ95"/>
<evidence type="ECO:0000313" key="3">
    <source>
        <dbReference type="Proteomes" id="UP001642409"/>
    </source>
</evidence>
<reference evidence="2 3" key="2">
    <citation type="submission" date="2024-07" db="EMBL/GenBank/DDBJ databases">
        <authorList>
            <person name="Akdeniz Z."/>
        </authorList>
    </citation>
    <scope>NUCLEOTIDE SEQUENCE [LARGE SCALE GENOMIC DNA]</scope>
</reference>
<proteinExistence type="predicted"/>
<accession>A0AA86NZ95</accession>